<proteinExistence type="evidence at transcript level"/>
<sequence length="108" mass="11750">MALGKSVPRFPQPCRKKRGTMALANLCVAFWPSLSSNWSAHLGSAPLWGLPDPGEGSRGPEHQGRLTQDLQIPLGALQEFGASRMQRDWSGPKALHSYRGHSMADQAT</sequence>
<reference evidence="1" key="4">
    <citation type="journal article" date="2001" name="Nature">
        <title>Functional annotation of a full-length mouse cDNA collection.</title>
        <authorList>
            <consortium name="The RIKEN Genome Exploration Research Group Phase II Team and the FANTOM Consortium"/>
        </authorList>
    </citation>
    <scope>NUCLEOTIDE SEQUENCE</scope>
    <source>
        <strain evidence="1">C57BL/6J</strain>
        <tissue evidence="1">Liver</tissue>
    </source>
</reference>
<organism evidence="1">
    <name type="scientific">Mus musculus</name>
    <name type="common">Mouse</name>
    <dbReference type="NCBI Taxonomy" id="10090"/>
    <lineage>
        <taxon>Eukaryota</taxon>
        <taxon>Metazoa</taxon>
        <taxon>Chordata</taxon>
        <taxon>Craniata</taxon>
        <taxon>Vertebrata</taxon>
        <taxon>Euteleostomi</taxon>
        <taxon>Mammalia</taxon>
        <taxon>Eutheria</taxon>
        <taxon>Euarchontoglires</taxon>
        <taxon>Glires</taxon>
        <taxon>Rodentia</taxon>
        <taxon>Myomorpha</taxon>
        <taxon>Muroidea</taxon>
        <taxon>Muridae</taxon>
        <taxon>Murinae</taxon>
        <taxon>Mus</taxon>
        <taxon>Mus</taxon>
    </lineage>
</organism>
<reference evidence="1" key="6">
    <citation type="submission" date="2004-03" db="EMBL/GenBank/DDBJ databases">
        <authorList>
            <person name="Arakawa T."/>
            <person name="Carninci P."/>
            <person name="Fukuda S."/>
            <person name="Hashizume W."/>
            <person name="Hayashida K."/>
            <person name="Hori F."/>
            <person name="Iida J."/>
            <person name="Imamura K."/>
            <person name="Imotani K."/>
            <person name="Itoh M."/>
            <person name="Kanagawa S."/>
            <person name="Kawai J."/>
            <person name="Kojima M."/>
            <person name="Konno H."/>
            <person name="Murata M."/>
            <person name="Nakamura M."/>
            <person name="Ninomiya N."/>
            <person name="Nishiyori H."/>
            <person name="Nomura K."/>
            <person name="Ohno M."/>
            <person name="Sakazume N."/>
            <person name="Sano H."/>
            <person name="Sasaki D."/>
            <person name="Shibata K."/>
            <person name="Shiraki T."/>
            <person name="Tagami M."/>
            <person name="Tagami Y."/>
            <person name="Waki K."/>
            <person name="Watahiki A."/>
            <person name="Muramatsu M."/>
            <person name="Hayashizaki Y."/>
        </authorList>
    </citation>
    <scope>NUCLEOTIDE SEQUENCE</scope>
    <source>
        <strain evidence="1">C57BL/6J</strain>
        <tissue evidence="1">Liver</tissue>
    </source>
</reference>
<dbReference type="AlphaFoldDB" id="Q3UEQ8"/>
<reference evidence="1" key="5">
    <citation type="journal article" date="2002" name="Nature">
        <title>Analysis of the mouse transcriptome based on functional annotation of 60,770 full-length cDNAs.</title>
        <authorList>
            <consortium name="The FANTOM Consortium and the RIKEN Genome Exploration Research Group Phase I and II Team"/>
        </authorList>
    </citation>
    <scope>NUCLEOTIDE SEQUENCE</scope>
    <source>
        <strain evidence="1">C57BL/6J</strain>
        <tissue evidence="1">Liver</tissue>
    </source>
</reference>
<reference evidence="1" key="2">
    <citation type="journal article" date="2000" name="Genome Res.">
        <title>Normalization and subtraction of cap-trapper-selected cDNAs to prepare full-length cDNA libraries for rapid discovery of new genes.</title>
        <authorList>
            <person name="Carninci P."/>
            <person name="Shibata Y."/>
            <person name="Hayatsu N."/>
            <person name="Sugahara Y."/>
            <person name="Shibata K."/>
            <person name="Itoh M."/>
            <person name="Konno H."/>
            <person name="Okazaki Y."/>
            <person name="Muramatsu M."/>
            <person name="Hayashizaki Y."/>
        </authorList>
    </citation>
    <scope>NUCLEOTIDE SEQUENCE</scope>
    <source>
        <strain evidence="1">C57BL/6J</strain>
        <tissue evidence="1">Liver</tissue>
    </source>
</reference>
<dbReference type="MGI" id="MGI:3642580">
    <property type="gene designation" value="Gm10814"/>
</dbReference>
<reference evidence="1" key="1">
    <citation type="journal article" date="1999" name="Methods Enzymol.">
        <title>High-efficiency full-length cDNA cloning.</title>
        <authorList>
            <person name="Carninci P."/>
            <person name="Hayashizaki Y."/>
        </authorList>
    </citation>
    <scope>NUCLEOTIDE SEQUENCE</scope>
    <source>
        <strain evidence="1">C57BL/6J</strain>
        <tissue evidence="1">Liver</tissue>
    </source>
</reference>
<reference evidence="1" key="7">
    <citation type="journal article" date="2005" name="Science">
        <title>The Transcriptional Landscape of the Mammalian Genome.</title>
        <authorList>
            <consortium name="The FANTOM Consortium"/>
            <consortium name="Riken Genome Exploration Research Group and Genome Science Group (Genome Network Project Core Group)"/>
        </authorList>
    </citation>
    <scope>NUCLEOTIDE SEQUENCE</scope>
    <source>
        <strain evidence="1">C57BL/6J</strain>
        <tissue evidence="1">Liver</tissue>
    </source>
</reference>
<dbReference type="EMBL" id="AK149403">
    <property type="protein sequence ID" value="BAE28853.1"/>
    <property type="molecule type" value="mRNA"/>
</dbReference>
<protein>
    <submittedName>
        <fullName evidence="1">Uncharacterized protein</fullName>
    </submittedName>
</protein>
<dbReference type="AGR" id="MGI:3642580"/>
<gene>
    <name evidence="2" type="primary">Gm10814</name>
</gene>
<reference evidence="1" key="3">
    <citation type="journal article" date="2000" name="Genome Res.">
        <title>RIKEN integrated sequence analysis (RISA) system--384-format sequencing pipeline with 384 multicapillary sequencer.</title>
        <authorList>
            <person name="Shibata K."/>
            <person name="Itoh M."/>
            <person name="Aizawa K."/>
            <person name="Nagaoka S."/>
            <person name="Sasaki N."/>
            <person name="Carninci P."/>
            <person name="Konno H."/>
            <person name="Akiyama J."/>
            <person name="Nishi K."/>
            <person name="Kitsunai T."/>
            <person name="Tashiro H."/>
            <person name="Itoh M."/>
            <person name="Sumi N."/>
            <person name="Ishii Y."/>
            <person name="Nakamura S."/>
            <person name="Hazama M."/>
            <person name="Nishine T."/>
            <person name="Harada A."/>
            <person name="Yamamoto R."/>
            <person name="Matsumoto H."/>
            <person name="Sakaguchi S."/>
            <person name="Ikegami T."/>
            <person name="Kashiwagi K."/>
            <person name="Fujiwake S."/>
            <person name="Inoue K."/>
            <person name="Togawa Y."/>
            <person name="Izawa M."/>
            <person name="Ohara E."/>
            <person name="Watahiki M."/>
            <person name="Yoneda Y."/>
            <person name="Ishikawa T."/>
            <person name="Ozawa K."/>
            <person name="Tanaka T."/>
            <person name="Matsuura S."/>
            <person name="Kawai J."/>
            <person name="Okazaki Y."/>
            <person name="Muramatsu M."/>
            <person name="Inoue Y."/>
            <person name="Kira A."/>
            <person name="Hayashizaki Y."/>
        </authorList>
    </citation>
    <scope>NUCLEOTIDE SEQUENCE</scope>
    <source>
        <strain evidence="1">C57BL/6J</strain>
        <tissue evidence="1">Liver</tissue>
    </source>
</reference>
<evidence type="ECO:0000313" key="1">
    <source>
        <dbReference type="EMBL" id="BAE28853.1"/>
    </source>
</evidence>
<evidence type="ECO:0000313" key="2">
    <source>
        <dbReference type="MGI" id="MGI:3642580"/>
    </source>
</evidence>
<name>Q3UEQ8_MOUSE</name>
<accession>Q3UEQ8</accession>
<reference evidence="1" key="8">
    <citation type="journal article" date="2005" name="Science">
        <title>Antisense Transcription in the Mammalian Transcriptome.</title>
        <authorList>
            <consortium name="RIKEN Genome Exploration Research Group and Genome Science Group (Genome Network Project Core Group) and the FANTOM Consortium"/>
        </authorList>
    </citation>
    <scope>NUCLEOTIDE SEQUENCE</scope>
    <source>
        <strain evidence="1">C57BL/6J</strain>
        <tissue evidence="1">Liver</tissue>
    </source>
</reference>